<dbReference type="PANTHER" id="PTHR21047">
    <property type="entry name" value="DTDP-6-DEOXY-D-GLUCOSE-3,5 EPIMERASE"/>
    <property type="match status" value="1"/>
</dbReference>
<dbReference type="EMBL" id="BONC01000051">
    <property type="protein sequence ID" value="GIF59659.1"/>
    <property type="molecule type" value="Genomic_DNA"/>
</dbReference>
<keyword evidence="2" id="KW-0413">Isomerase</keyword>
<dbReference type="Gene3D" id="2.60.120.10">
    <property type="entry name" value="Jelly Rolls"/>
    <property type="match status" value="1"/>
</dbReference>
<dbReference type="CDD" id="cd00438">
    <property type="entry name" value="cupin_RmlC"/>
    <property type="match status" value="1"/>
</dbReference>
<name>A0ABQ4CA51_9ACTN</name>
<dbReference type="EC" id="5.1.3.13" evidence="2"/>
<dbReference type="Proteomes" id="UP000624325">
    <property type="component" value="Unassembled WGS sequence"/>
</dbReference>
<dbReference type="RefSeq" id="WP_203706487.1">
    <property type="nucleotide sequence ID" value="NZ_BAAALU010000004.1"/>
</dbReference>
<gene>
    <name evidence="3" type="ORF">Air01nite_57540</name>
</gene>
<comment type="pathway">
    <text evidence="2">Carbohydrate biosynthesis; dTDP-L-rhamnose biosynthesis.</text>
</comment>
<comment type="subunit">
    <text evidence="2">Homodimer.</text>
</comment>
<comment type="function">
    <text evidence="2">Catalyzes the epimerization of the C3' and C5'positions of dTDP-6-deoxy-D-xylo-4-hexulose, forming dTDP-6-deoxy-L-lyxo-4-hexulose.</text>
</comment>
<dbReference type="SUPFAM" id="SSF51182">
    <property type="entry name" value="RmlC-like cupins"/>
    <property type="match status" value="1"/>
</dbReference>
<evidence type="ECO:0000256" key="1">
    <source>
        <dbReference type="ARBA" id="ARBA00010154"/>
    </source>
</evidence>
<comment type="similarity">
    <text evidence="1 2">Belongs to the dTDP-4-dehydrorhamnose 3,5-epimerase family.</text>
</comment>
<dbReference type="Pfam" id="PF00908">
    <property type="entry name" value="dTDP_sugar_isom"/>
    <property type="match status" value="1"/>
</dbReference>
<sequence length="207" mass="22075">MKIRELGIEGALEVTPQQHGDPRGLFLEWFKAETFAAATGHPFTLAQANMSVSARGVVRGVHFADVPPGQAKWVTCVRGAVVDVVVDVRVGSPTFGRWEAVRLDDVDRRAVYIPEGLGHGFCALTDDATLAYLCSTGYHPAGEHTVHPLDPDLAIDWPADAPILSARDEAAPSLAAAREAGLLPDYDACRGYVSGLKGDESGGKNTR</sequence>
<organism evidence="3 4">
    <name type="scientific">Asanoa iriomotensis</name>
    <dbReference type="NCBI Taxonomy" id="234613"/>
    <lineage>
        <taxon>Bacteria</taxon>
        <taxon>Bacillati</taxon>
        <taxon>Actinomycetota</taxon>
        <taxon>Actinomycetes</taxon>
        <taxon>Micromonosporales</taxon>
        <taxon>Micromonosporaceae</taxon>
        <taxon>Asanoa</taxon>
    </lineage>
</organism>
<dbReference type="InterPro" id="IPR011051">
    <property type="entry name" value="RmlC_Cupin_sf"/>
</dbReference>
<proteinExistence type="inferred from homology"/>
<evidence type="ECO:0000256" key="2">
    <source>
        <dbReference type="RuleBase" id="RU364069"/>
    </source>
</evidence>
<dbReference type="InterPro" id="IPR014710">
    <property type="entry name" value="RmlC-like_jellyroll"/>
</dbReference>
<protein>
    <recommendedName>
        <fullName evidence="2">dTDP-4-dehydrorhamnose 3,5-epimerase</fullName>
        <ecNumber evidence="2">5.1.3.13</ecNumber>
    </recommendedName>
    <alternativeName>
        <fullName evidence="2">Thymidine diphospho-4-keto-rhamnose 3,5-epimerase</fullName>
    </alternativeName>
</protein>
<keyword evidence="4" id="KW-1185">Reference proteome</keyword>
<dbReference type="InterPro" id="IPR000888">
    <property type="entry name" value="RmlC-like"/>
</dbReference>
<reference evidence="3 4" key="1">
    <citation type="submission" date="2021-01" db="EMBL/GenBank/DDBJ databases">
        <title>Whole genome shotgun sequence of Asanoa iriomotensis NBRC 100142.</title>
        <authorList>
            <person name="Komaki H."/>
            <person name="Tamura T."/>
        </authorList>
    </citation>
    <scope>NUCLEOTIDE SEQUENCE [LARGE SCALE GENOMIC DNA]</scope>
    <source>
        <strain evidence="3 4">NBRC 100142</strain>
    </source>
</reference>
<accession>A0ABQ4CA51</accession>
<comment type="catalytic activity">
    <reaction evidence="2">
        <text>dTDP-4-dehydro-6-deoxy-alpha-D-glucose = dTDP-4-dehydro-beta-L-rhamnose</text>
        <dbReference type="Rhea" id="RHEA:16969"/>
        <dbReference type="ChEBI" id="CHEBI:57649"/>
        <dbReference type="ChEBI" id="CHEBI:62830"/>
        <dbReference type="EC" id="5.1.3.13"/>
    </reaction>
</comment>
<dbReference type="NCBIfam" id="TIGR01221">
    <property type="entry name" value="rmlC"/>
    <property type="match status" value="1"/>
</dbReference>
<evidence type="ECO:0000313" key="3">
    <source>
        <dbReference type="EMBL" id="GIF59659.1"/>
    </source>
</evidence>
<comment type="caution">
    <text evidence="3">The sequence shown here is derived from an EMBL/GenBank/DDBJ whole genome shotgun (WGS) entry which is preliminary data.</text>
</comment>
<dbReference type="PANTHER" id="PTHR21047:SF2">
    <property type="entry name" value="THYMIDINE DIPHOSPHO-4-KETO-RHAMNOSE 3,5-EPIMERASE"/>
    <property type="match status" value="1"/>
</dbReference>
<evidence type="ECO:0000313" key="4">
    <source>
        <dbReference type="Proteomes" id="UP000624325"/>
    </source>
</evidence>